<evidence type="ECO:0000256" key="5">
    <source>
        <dbReference type="ARBA" id="ARBA00022622"/>
    </source>
</evidence>
<dbReference type="SUPFAM" id="SSF53649">
    <property type="entry name" value="Alkaline phosphatase-like"/>
    <property type="match status" value="1"/>
</dbReference>
<comment type="subcellular location">
    <subcellularLocation>
        <location evidence="1">Cell membrane</location>
        <topology evidence="1">Lipid-anchor</topology>
        <topology evidence="1">GPI-anchor</topology>
    </subcellularLocation>
</comment>
<keyword evidence="8 14" id="KW-0862">Zinc</keyword>
<keyword evidence="12" id="KW-0449">Lipoprotein</keyword>
<dbReference type="GO" id="GO:0098552">
    <property type="term" value="C:side of membrane"/>
    <property type="evidence" value="ECO:0007669"/>
    <property type="project" value="UniProtKB-KW"/>
</dbReference>
<evidence type="ECO:0000256" key="16">
    <source>
        <dbReference type="SAM" id="SignalP"/>
    </source>
</evidence>
<sequence>MFIVIYLQLLMLCVQVFLHPAQKNEEEDDDILPYPNKIIRNKTIEEQNEEATKEYWNNEATKVLKRKLSANLNKNVAKNVIFFLGDGMSIPTIAATRMYLGGEEEQLSFEKFPYTGLSKTYCVDHQTADSACSATAYLGGVKANLATIGVSAAVNKRNCSAMNRKENQVDSIARLFQLKGRRTGLVTTTRVTHASPAGVYAHTAYRRWESDTSVMKSEHDPKECRDIAYQLVFGETGKNLQVILGGGRKNFLPTEETDEDNQPGARSDHANLINEWIKQKRSLGAKYEYVSDRQQLRRVRNDTEYLLGLFDNGHMRFNLERDPERQPSLEEMTEAAIRTLQKGPEGFFLFVEGGRIDSAHHLSSPHKALDETAEFSKAVQKAVDMTDERDTLIVVTADHAHTMSYAGYAQRGSQIFGYGGKAMDDDLYPILNYANGPGYRVMDGGLRFVPSENQMSEVGFQWPSTTPLASETHGADDVGIFARGPWAHLFSGVMEENVTPHLVAFAACVSNEVPCDNFRKEA</sequence>
<dbReference type="Gene3D" id="3.40.720.10">
    <property type="entry name" value="Alkaline Phosphatase, subunit A"/>
    <property type="match status" value="1"/>
</dbReference>
<keyword evidence="11" id="KW-0325">Glycoprotein</keyword>
<evidence type="ECO:0000256" key="8">
    <source>
        <dbReference type="ARBA" id="ARBA00022833"/>
    </source>
</evidence>
<feature type="chain" id="PRO_5040429788" description="alkaline phosphatase" evidence="16">
    <location>
        <begin position="19"/>
        <end position="522"/>
    </location>
</feature>
<evidence type="ECO:0000256" key="14">
    <source>
        <dbReference type="PIRSR" id="PIRSR601952-2"/>
    </source>
</evidence>
<dbReference type="InterPro" id="IPR017850">
    <property type="entry name" value="Alkaline_phosphatase_core_sf"/>
</dbReference>
<dbReference type="FunFam" id="3.40.720.10:FF:000008">
    <property type="entry name" value="Alkaline phosphatase"/>
    <property type="match status" value="1"/>
</dbReference>
<evidence type="ECO:0000313" key="18">
    <source>
        <dbReference type="Proteomes" id="UP001153712"/>
    </source>
</evidence>
<evidence type="ECO:0000256" key="11">
    <source>
        <dbReference type="ARBA" id="ARBA00023180"/>
    </source>
</evidence>
<feature type="active site" description="Phosphoserine intermediate" evidence="13">
    <location>
        <position position="130"/>
    </location>
</feature>
<evidence type="ECO:0000256" key="7">
    <source>
        <dbReference type="ARBA" id="ARBA00022801"/>
    </source>
</evidence>
<dbReference type="EC" id="3.1.3.1" evidence="3"/>
<feature type="binding site" evidence="14">
    <location>
        <position position="193"/>
    </location>
    <ligand>
        <name>Mg(2+)</name>
        <dbReference type="ChEBI" id="CHEBI:18420"/>
    </ligand>
</feature>
<evidence type="ECO:0000256" key="13">
    <source>
        <dbReference type="PIRSR" id="PIRSR601952-1"/>
    </source>
</evidence>
<dbReference type="PANTHER" id="PTHR11596:SF91">
    <property type="entry name" value="ALKALINE PHOSPHATASE-RELATED"/>
    <property type="match status" value="1"/>
</dbReference>
<evidence type="ECO:0000256" key="10">
    <source>
        <dbReference type="ARBA" id="ARBA00023136"/>
    </source>
</evidence>
<feature type="binding site" evidence="14">
    <location>
        <position position="352"/>
    </location>
    <ligand>
        <name>Mg(2+)</name>
        <dbReference type="ChEBI" id="CHEBI:18420"/>
    </ligand>
</feature>
<evidence type="ECO:0000256" key="12">
    <source>
        <dbReference type="ARBA" id="ARBA00023288"/>
    </source>
</evidence>
<dbReference type="OrthoDB" id="5818554at2759"/>
<protein>
    <recommendedName>
        <fullName evidence="3">alkaline phosphatase</fullName>
        <ecNumber evidence="3">3.1.3.1</ecNumber>
    </recommendedName>
</protein>
<reference evidence="17" key="1">
    <citation type="submission" date="2022-01" db="EMBL/GenBank/DDBJ databases">
        <authorList>
            <person name="King R."/>
        </authorList>
    </citation>
    <scope>NUCLEOTIDE SEQUENCE</scope>
</reference>
<comment type="similarity">
    <text evidence="2 15">Belongs to the alkaline phosphatase family.</text>
</comment>
<feature type="binding site" evidence="14">
    <location>
        <position position="357"/>
    </location>
    <ligand>
        <name>Zn(2+)</name>
        <dbReference type="ChEBI" id="CHEBI:29105"/>
        <label>2</label>
    </ligand>
</feature>
<evidence type="ECO:0000256" key="4">
    <source>
        <dbReference type="ARBA" id="ARBA00022475"/>
    </source>
</evidence>
<feature type="binding site" evidence="14">
    <location>
        <position position="86"/>
    </location>
    <ligand>
        <name>Mg(2+)</name>
        <dbReference type="ChEBI" id="CHEBI:18420"/>
    </ligand>
</feature>
<accession>A0A9N9XMI0</accession>
<comment type="cofactor">
    <cofactor evidence="14">
        <name>Zn(2+)</name>
        <dbReference type="ChEBI" id="CHEBI:29105"/>
    </cofactor>
    <text evidence="14">Binds 2 Zn(2+) ions.</text>
</comment>
<gene>
    <name evidence="17" type="ORF">PHYEVI_LOCUS1238</name>
</gene>
<evidence type="ECO:0000256" key="1">
    <source>
        <dbReference type="ARBA" id="ARBA00004609"/>
    </source>
</evidence>
<organism evidence="17 18">
    <name type="scientific">Phyllotreta striolata</name>
    <name type="common">Striped flea beetle</name>
    <name type="synonym">Crioceris striolata</name>
    <dbReference type="NCBI Taxonomy" id="444603"/>
    <lineage>
        <taxon>Eukaryota</taxon>
        <taxon>Metazoa</taxon>
        <taxon>Ecdysozoa</taxon>
        <taxon>Arthropoda</taxon>
        <taxon>Hexapoda</taxon>
        <taxon>Insecta</taxon>
        <taxon>Pterygota</taxon>
        <taxon>Neoptera</taxon>
        <taxon>Endopterygota</taxon>
        <taxon>Coleoptera</taxon>
        <taxon>Polyphaga</taxon>
        <taxon>Cucujiformia</taxon>
        <taxon>Chrysomeloidea</taxon>
        <taxon>Chrysomelidae</taxon>
        <taxon>Galerucinae</taxon>
        <taxon>Alticini</taxon>
        <taxon>Phyllotreta</taxon>
    </lineage>
</organism>
<comment type="cofactor">
    <cofactor evidence="14">
        <name>Mg(2+)</name>
        <dbReference type="ChEBI" id="CHEBI:18420"/>
    </cofactor>
    <text evidence="14">Binds 1 Mg(2+) ion.</text>
</comment>
<proteinExistence type="inferred from homology"/>
<evidence type="ECO:0000256" key="15">
    <source>
        <dbReference type="RuleBase" id="RU003946"/>
    </source>
</evidence>
<dbReference type="AlphaFoldDB" id="A0A9N9XMI0"/>
<name>A0A9N9XMI0_PHYSR</name>
<feature type="binding site" evidence="14">
    <location>
        <position position="86"/>
    </location>
    <ligand>
        <name>Zn(2+)</name>
        <dbReference type="ChEBI" id="CHEBI:29105"/>
        <label>2</label>
    </ligand>
</feature>
<dbReference type="SMART" id="SM00098">
    <property type="entry name" value="alkPPc"/>
    <property type="match status" value="1"/>
</dbReference>
<evidence type="ECO:0000256" key="9">
    <source>
        <dbReference type="ARBA" id="ARBA00022842"/>
    </source>
</evidence>
<feature type="binding site" evidence="14">
    <location>
        <position position="361"/>
    </location>
    <ligand>
        <name>Zn(2+)</name>
        <dbReference type="ChEBI" id="CHEBI:29105"/>
        <label>2</label>
    </ligand>
</feature>
<dbReference type="InterPro" id="IPR001952">
    <property type="entry name" value="Alkaline_phosphatase"/>
</dbReference>
<dbReference type="EMBL" id="OU900094">
    <property type="protein sequence ID" value="CAG9854778.1"/>
    <property type="molecule type" value="Genomic_DNA"/>
</dbReference>
<dbReference type="Pfam" id="PF00245">
    <property type="entry name" value="Alk_phosphatase"/>
    <property type="match status" value="1"/>
</dbReference>
<evidence type="ECO:0000313" key="17">
    <source>
        <dbReference type="EMBL" id="CAG9854778.1"/>
    </source>
</evidence>
<dbReference type="GO" id="GO:0046872">
    <property type="term" value="F:metal ion binding"/>
    <property type="evidence" value="ECO:0007669"/>
    <property type="project" value="UniProtKB-KW"/>
</dbReference>
<keyword evidence="6 14" id="KW-0479">Metal-binding</keyword>
<dbReference type="GO" id="GO:0004035">
    <property type="term" value="F:alkaline phosphatase activity"/>
    <property type="evidence" value="ECO:0007669"/>
    <property type="project" value="UniProtKB-EC"/>
</dbReference>
<evidence type="ECO:0000256" key="6">
    <source>
        <dbReference type="ARBA" id="ARBA00022723"/>
    </source>
</evidence>
<evidence type="ECO:0000256" key="2">
    <source>
        <dbReference type="ARBA" id="ARBA00005984"/>
    </source>
</evidence>
<keyword evidence="18" id="KW-1185">Reference proteome</keyword>
<dbReference type="Proteomes" id="UP001153712">
    <property type="component" value="Chromosome 1"/>
</dbReference>
<keyword evidence="7" id="KW-0378">Hydrolase</keyword>
<feature type="binding site" evidence="14">
    <location>
        <position position="473"/>
    </location>
    <ligand>
        <name>Zn(2+)</name>
        <dbReference type="ChEBI" id="CHEBI:29105"/>
        <label>2</label>
    </ligand>
</feature>
<dbReference type="PRINTS" id="PR00113">
    <property type="entry name" value="ALKPHPHTASE"/>
</dbReference>
<dbReference type="CDD" id="cd16012">
    <property type="entry name" value="ALP"/>
    <property type="match status" value="1"/>
</dbReference>
<feature type="binding site" evidence="14">
    <location>
        <position position="195"/>
    </location>
    <ligand>
        <name>Mg(2+)</name>
        <dbReference type="ChEBI" id="CHEBI:18420"/>
    </ligand>
</feature>
<dbReference type="GO" id="GO:0005886">
    <property type="term" value="C:plasma membrane"/>
    <property type="evidence" value="ECO:0007669"/>
    <property type="project" value="UniProtKB-SubCell"/>
</dbReference>
<feature type="signal peptide" evidence="16">
    <location>
        <begin position="1"/>
        <end position="18"/>
    </location>
</feature>
<keyword evidence="10" id="KW-0472">Membrane</keyword>
<evidence type="ECO:0000256" key="3">
    <source>
        <dbReference type="ARBA" id="ARBA00012647"/>
    </source>
</evidence>
<dbReference type="PANTHER" id="PTHR11596">
    <property type="entry name" value="ALKALINE PHOSPHATASE"/>
    <property type="match status" value="1"/>
</dbReference>
<feature type="binding site" evidence="14">
    <location>
        <position position="398"/>
    </location>
    <ligand>
        <name>Zn(2+)</name>
        <dbReference type="ChEBI" id="CHEBI:29105"/>
        <label>2</label>
    </ligand>
</feature>
<keyword evidence="5" id="KW-0336">GPI-anchor</keyword>
<keyword evidence="16" id="KW-0732">Signal</keyword>
<keyword evidence="9 14" id="KW-0460">Magnesium</keyword>
<feature type="binding site" evidence="14">
    <location>
        <position position="399"/>
    </location>
    <ligand>
        <name>Zn(2+)</name>
        <dbReference type="ChEBI" id="CHEBI:29105"/>
        <label>2</label>
    </ligand>
</feature>
<keyword evidence="4" id="KW-1003">Cell membrane</keyword>